<dbReference type="Proteomes" id="UP000184522">
    <property type="component" value="Unassembled WGS sequence"/>
</dbReference>
<sequence>MKTRIYLFVLLFLMIALSCKEQTSDEQTSRVKAETPTEKRVAQLLDDPILSNDWEKEIELDGTGKWTANEETTQGVRNMLNIMENTDVGPEMNFKALGTKLKSEINVVIQKCSMKGASHDNLHVFLMPLIEKVDALQQENDIEKNKALVASIYYNLEAYATYFK</sequence>
<organism evidence="2 3">
    <name type="scientific">Winogradskyella jejuensis</name>
    <dbReference type="NCBI Taxonomy" id="1089305"/>
    <lineage>
        <taxon>Bacteria</taxon>
        <taxon>Pseudomonadati</taxon>
        <taxon>Bacteroidota</taxon>
        <taxon>Flavobacteriia</taxon>
        <taxon>Flavobacteriales</taxon>
        <taxon>Flavobacteriaceae</taxon>
        <taxon>Winogradskyella</taxon>
    </lineage>
</organism>
<evidence type="ECO:0000313" key="3">
    <source>
        <dbReference type="Proteomes" id="UP000184522"/>
    </source>
</evidence>
<feature type="signal peptide" evidence="1">
    <location>
        <begin position="1"/>
        <end position="21"/>
    </location>
</feature>
<keyword evidence="1" id="KW-0732">Signal</keyword>
<evidence type="ECO:0000256" key="1">
    <source>
        <dbReference type="SAM" id="SignalP"/>
    </source>
</evidence>
<dbReference type="RefSeq" id="WP_143185553.1">
    <property type="nucleotide sequence ID" value="NZ_FQWS01000001.1"/>
</dbReference>
<protein>
    <submittedName>
        <fullName evidence="2">Uncharacterized protein</fullName>
    </submittedName>
</protein>
<gene>
    <name evidence="2" type="ORF">SAMN05444148_0399</name>
</gene>
<feature type="chain" id="PRO_5012160633" evidence="1">
    <location>
        <begin position="22"/>
        <end position="164"/>
    </location>
</feature>
<name>A0A1M5KQ52_9FLAO</name>
<reference evidence="3" key="1">
    <citation type="submission" date="2016-11" db="EMBL/GenBank/DDBJ databases">
        <authorList>
            <person name="Varghese N."/>
            <person name="Submissions S."/>
        </authorList>
    </citation>
    <scope>NUCLEOTIDE SEQUENCE [LARGE SCALE GENOMIC DNA]</scope>
    <source>
        <strain evidence="3">DSM 25330</strain>
    </source>
</reference>
<keyword evidence="3" id="KW-1185">Reference proteome</keyword>
<dbReference type="PROSITE" id="PS51257">
    <property type="entry name" value="PROKAR_LIPOPROTEIN"/>
    <property type="match status" value="1"/>
</dbReference>
<dbReference type="STRING" id="1089305.SAMN05444148_0399"/>
<evidence type="ECO:0000313" key="2">
    <source>
        <dbReference type="EMBL" id="SHG54846.1"/>
    </source>
</evidence>
<dbReference type="EMBL" id="FQWS01000001">
    <property type="protein sequence ID" value="SHG54846.1"/>
    <property type="molecule type" value="Genomic_DNA"/>
</dbReference>
<dbReference type="AlphaFoldDB" id="A0A1M5KQ52"/>
<proteinExistence type="predicted"/>
<dbReference type="OrthoDB" id="1440611at2"/>
<accession>A0A1M5KQ52</accession>